<dbReference type="STRING" id="94208.A0A2S4KRI7"/>
<evidence type="ECO:0000256" key="3">
    <source>
        <dbReference type="ARBA" id="ARBA00023014"/>
    </source>
</evidence>
<dbReference type="InterPro" id="IPR056740">
    <property type="entry name" value="ILV_EDD_C"/>
</dbReference>
<gene>
    <name evidence="5" type="ORF">TPAR_07009</name>
</gene>
<keyword evidence="3" id="KW-0411">Iron-sulfur</keyword>
<dbReference type="Proteomes" id="UP000237481">
    <property type="component" value="Unassembled WGS sequence"/>
</dbReference>
<keyword evidence="2" id="KW-0408">Iron</keyword>
<dbReference type="OrthoDB" id="3851628at2759"/>
<sequence>MSGTAGGTIGLKISPEAADPNSVLGIVRGGDMVTCDVESRLLHVHLSDAEISRRIEKRRTASAPSPWEARERITGYQGLYMRSVNQAQHGADFDFLTAREPS</sequence>
<reference evidence="5 6" key="1">
    <citation type="submission" date="2018-01" db="EMBL/GenBank/DDBJ databases">
        <title>Harnessing the power of phylogenomics to disentangle the directionality and signatures of interkingdom host jumping in the parasitic fungal genus Tolypocladium.</title>
        <authorList>
            <person name="Quandt C.A."/>
            <person name="Patterson W."/>
            <person name="Spatafora J.W."/>
        </authorList>
    </citation>
    <scope>NUCLEOTIDE SEQUENCE [LARGE SCALE GENOMIC DNA]</scope>
    <source>
        <strain evidence="5 6">NRBC 100945</strain>
    </source>
</reference>
<dbReference type="GO" id="GO:0046872">
    <property type="term" value="F:metal ion binding"/>
    <property type="evidence" value="ECO:0007669"/>
    <property type="project" value="UniProtKB-KW"/>
</dbReference>
<dbReference type="GO" id="GO:0051536">
    <property type="term" value="F:iron-sulfur cluster binding"/>
    <property type="evidence" value="ECO:0007669"/>
    <property type="project" value="UniProtKB-KW"/>
</dbReference>
<dbReference type="PANTHER" id="PTHR43183:SF1">
    <property type="entry name" value="HYPOTHETICAL DIHYDROXY-ACID DEHYDRATASE (EUROFUNG)-RELATED"/>
    <property type="match status" value="1"/>
</dbReference>
<dbReference type="EMBL" id="PKSG01000798">
    <property type="protein sequence ID" value="POR32778.1"/>
    <property type="molecule type" value="Genomic_DNA"/>
</dbReference>
<evidence type="ECO:0000313" key="6">
    <source>
        <dbReference type="Proteomes" id="UP000237481"/>
    </source>
</evidence>
<evidence type="ECO:0000256" key="2">
    <source>
        <dbReference type="ARBA" id="ARBA00023004"/>
    </source>
</evidence>
<dbReference type="Pfam" id="PF24877">
    <property type="entry name" value="ILV_EDD_C"/>
    <property type="match status" value="1"/>
</dbReference>
<dbReference type="InterPro" id="IPR042096">
    <property type="entry name" value="Dihydro-acid_dehy_C"/>
</dbReference>
<organism evidence="5 6">
    <name type="scientific">Tolypocladium paradoxum</name>
    <dbReference type="NCBI Taxonomy" id="94208"/>
    <lineage>
        <taxon>Eukaryota</taxon>
        <taxon>Fungi</taxon>
        <taxon>Dikarya</taxon>
        <taxon>Ascomycota</taxon>
        <taxon>Pezizomycotina</taxon>
        <taxon>Sordariomycetes</taxon>
        <taxon>Hypocreomycetidae</taxon>
        <taxon>Hypocreales</taxon>
        <taxon>Ophiocordycipitaceae</taxon>
        <taxon>Tolypocladium</taxon>
    </lineage>
</organism>
<proteinExistence type="predicted"/>
<feature type="domain" description="Dihydroxy-acid/6-phosphogluconate dehydratase C-terminal" evidence="4">
    <location>
        <begin position="1"/>
        <end position="91"/>
    </location>
</feature>
<keyword evidence="1" id="KW-0479">Metal-binding</keyword>
<evidence type="ECO:0000313" key="5">
    <source>
        <dbReference type="EMBL" id="POR32778.1"/>
    </source>
</evidence>
<accession>A0A2S4KRI7</accession>
<keyword evidence="6" id="KW-1185">Reference proteome</keyword>
<name>A0A2S4KRI7_9HYPO</name>
<dbReference type="PANTHER" id="PTHR43183">
    <property type="entry name" value="HYPOTHETICAL DIHYDROXYACID DEHYDRATASE (EUROFUNG)-RELATED"/>
    <property type="match status" value="1"/>
</dbReference>
<dbReference type="Gene3D" id="3.50.30.80">
    <property type="entry name" value="IlvD/EDD C-terminal domain-like"/>
    <property type="match status" value="1"/>
</dbReference>
<evidence type="ECO:0000259" key="4">
    <source>
        <dbReference type="Pfam" id="PF24877"/>
    </source>
</evidence>
<evidence type="ECO:0000256" key="1">
    <source>
        <dbReference type="ARBA" id="ARBA00022723"/>
    </source>
</evidence>
<dbReference type="SUPFAM" id="SSF52016">
    <property type="entry name" value="LeuD/IlvD-like"/>
    <property type="match status" value="1"/>
</dbReference>
<dbReference type="InterPro" id="IPR052352">
    <property type="entry name" value="Sugar_Degrad_Dehydratases"/>
</dbReference>
<protein>
    <submittedName>
        <fullName evidence="5">Dehydratase IlvD1</fullName>
    </submittedName>
</protein>
<comment type="caution">
    <text evidence="5">The sequence shown here is derived from an EMBL/GenBank/DDBJ whole genome shotgun (WGS) entry which is preliminary data.</text>
</comment>
<dbReference type="AlphaFoldDB" id="A0A2S4KRI7"/>